<feature type="domain" description="SLH" evidence="3">
    <location>
        <begin position="2098"/>
        <end position="2157"/>
    </location>
</feature>
<dbReference type="Pfam" id="PF00395">
    <property type="entry name" value="SLH"/>
    <property type="match status" value="3"/>
</dbReference>
<evidence type="ECO:0008006" key="6">
    <source>
        <dbReference type="Google" id="ProtNLM"/>
    </source>
</evidence>
<dbReference type="Proteomes" id="UP000316330">
    <property type="component" value="Unassembled WGS sequence"/>
</dbReference>
<accession>A0A559JKL5</accession>
<evidence type="ECO:0000256" key="1">
    <source>
        <dbReference type="SAM" id="SignalP"/>
    </source>
</evidence>
<feature type="domain" description="CBM6" evidence="2">
    <location>
        <begin position="1060"/>
        <end position="1184"/>
    </location>
</feature>
<dbReference type="SMART" id="SM00710">
    <property type="entry name" value="PbH1"/>
    <property type="match status" value="7"/>
</dbReference>
<keyword evidence="1" id="KW-0732">Signal</keyword>
<feature type="domain" description="SLH" evidence="3">
    <location>
        <begin position="2034"/>
        <end position="2097"/>
    </location>
</feature>
<evidence type="ECO:0000313" key="5">
    <source>
        <dbReference type="Proteomes" id="UP000316330"/>
    </source>
</evidence>
<dbReference type="InterPro" id="IPR055149">
    <property type="entry name" value="Agl_cat_D2"/>
</dbReference>
<evidence type="ECO:0000313" key="4">
    <source>
        <dbReference type="EMBL" id="TVY00405.1"/>
    </source>
</evidence>
<feature type="domain" description="SLH" evidence="3">
    <location>
        <begin position="2159"/>
        <end position="2218"/>
    </location>
</feature>
<dbReference type="SUPFAM" id="SSF49785">
    <property type="entry name" value="Galactose-binding domain-like"/>
    <property type="match status" value="1"/>
</dbReference>
<dbReference type="Pfam" id="PF22816">
    <property type="entry name" value="CatAgl_D2"/>
    <property type="match status" value="1"/>
</dbReference>
<dbReference type="Gene3D" id="2.80.10.50">
    <property type="match status" value="7"/>
</dbReference>
<dbReference type="OrthoDB" id="197688at2"/>
<feature type="chain" id="PRO_5021723615" description="Carbohydrate-binding protein" evidence="1">
    <location>
        <begin position="26"/>
        <end position="2218"/>
    </location>
</feature>
<protein>
    <recommendedName>
        <fullName evidence="6">Carbohydrate-binding protein</fullName>
    </recommendedName>
</protein>
<reference evidence="4 5" key="1">
    <citation type="submission" date="2019-07" db="EMBL/GenBank/DDBJ databases">
        <authorList>
            <person name="Kim J."/>
        </authorList>
    </citation>
    <scope>NUCLEOTIDE SEQUENCE [LARGE SCALE GENOMIC DNA]</scope>
    <source>
        <strain evidence="4 5">G13</strain>
    </source>
</reference>
<name>A0A559JKL5_9BACL</name>
<dbReference type="InterPro" id="IPR005084">
    <property type="entry name" value="CBM6"/>
</dbReference>
<dbReference type="InterPro" id="IPR001119">
    <property type="entry name" value="SLH_dom"/>
</dbReference>
<dbReference type="InterPro" id="IPR051465">
    <property type="entry name" value="Cell_Envelope_Struct_Comp"/>
</dbReference>
<comment type="caution">
    <text evidence="4">The sequence shown here is derived from an EMBL/GenBank/DDBJ whole genome shotgun (WGS) entry which is preliminary data.</text>
</comment>
<evidence type="ECO:0000259" key="3">
    <source>
        <dbReference type="PROSITE" id="PS51272"/>
    </source>
</evidence>
<dbReference type="CDD" id="cd14490">
    <property type="entry name" value="CBM6-CBM35-CBM36_like_1"/>
    <property type="match status" value="1"/>
</dbReference>
<dbReference type="EMBL" id="VNJJ01000005">
    <property type="protein sequence ID" value="TVY00405.1"/>
    <property type="molecule type" value="Genomic_DNA"/>
</dbReference>
<dbReference type="PANTHER" id="PTHR43308:SF5">
    <property type="entry name" value="S-LAYER PROTEIN _ PEPTIDOGLYCAN ENDO-BETA-N-ACETYLGLUCOSAMINIDASE"/>
    <property type="match status" value="1"/>
</dbReference>
<organism evidence="4 5">
    <name type="scientific">Cohnella terricola</name>
    <dbReference type="NCBI Taxonomy" id="1289167"/>
    <lineage>
        <taxon>Bacteria</taxon>
        <taxon>Bacillati</taxon>
        <taxon>Bacillota</taxon>
        <taxon>Bacilli</taxon>
        <taxon>Bacillales</taxon>
        <taxon>Paenibacillaceae</taxon>
        <taxon>Cohnella</taxon>
    </lineage>
</organism>
<dbReference type="Gene3D" id="2.160.20.10">
    <property type="entry name" value="Single-stranded right-handed beta-helix, Pectin lyase-like"/>
    <property type="match status" value="1"/>
</dbReference>
<dbReference type="SUPFAM" id="SSF51126">
    <property type="entry name" value="Pectin lyase-like"/>
    <property type="match status" value="1"/>
</dbReference>
<dbReference type="Pfam" id="PF22815">
    <property type="entry name" value="CatAgl_D1"/>
    <property type="match status" value="1"/>
</dbReference>
<proteinExistence type="predicted"/>
<dbReference type="InterPro" id="IPR006626">
    <property type="entry name" value="PbH1"/>
</dbReference>
<dbReference type="Gene3D" id="2.60.120.260">
    <property type="entry name" value="Galactose-binding domain-like"/>
    <property type="match status" value="2"/>
</dbReference>
<dbReference type="InterPro" id="IPR033801">
    <property type="entry name" value="CBM6-CBM35-CBM36-like_1"/>
</dbReference>
<dbReference type="InterPro" id="IPR008979">
    <property type="entry name" value="Galactose-bd-like_sf"/>
</dbReference>
<gene>
    <name evidence="4" type="ORF">FPZ45_10245</name>
</gene>
<dbReference type="CDD" id="cd23432">
    <property type="entry name" value="beta-trefoil_Ricin_EndoBetaGal-like"/>
    <property type="match status" value="7"/>
</dbReference>
<sequence>MKRLKISFMLILALMLIVSAFPVYADTPQGGGESSGGGTSFAGGSEYVRLKNRWQNNYLYESSDGIVRYGATRADDRSSHWKLETAGSAIRLKNRATGHYIAVTPSMQRSDPLRATEVTVSTPDDQWLIEASNRSGFYVIKNARDPSSNYVIHEEDQRGYAQYSNDINVTFESPQWAVEPAEDAVPVRLVNQFKVGQYLYEDQDGFVKYGEVPATDPYSHWYLDELSNPGDGTKTVRMRNRATGHVITQGVDWEQIKALPYVPGTPAKSSWTMSAPDASVTKVVYFQNVEAAQESPPLTYVLNTQFPDDVNARSNSWAQPTWGSSLWGIEAATDAAPRRIHNFTSGDFGVDYLHEQNGSVLVGALDKGNKAIASSYLWFPEEYDGGKRLRNLATGRYIADVGIAGGPVLALDEGAGDGTDRWTIRPSEDYDDYVSVQNAVYSNHYLHMTTSPGIAQAGIVDPDSKPAQWLFEDPAFASDGEQIYVRIENVWQPFVLYEDANGQLKYGNALLNDERAQWVIERYEGRKRIKNRATGHYVNLGSAPAGRIGVSGGDATGLEARWIIQDVGNGVKLIQSLSDRTDGGGQNKYINLQNLNKFAEYAVINPGWSSPRWRFVLVKDPEPTNFRFKNKQSGQYLYEAYSGGESGQLMFGDLPASDRSSVWFKEDTGDGVGTYRLKNLASGNYVSMEHFAAGGHETEEAPDVPLQTIKTIYPVWGSVKWYVQPAPDVTYANIRSGWTGEHFVYADASGAAKVRKNAADSGDAQWLAEAVDLQAPLPTGDIRIKNVANGQYLYENGSGVVMYGALAADNGYSHWKIVSENGYEKLVNRVTGHAIRAETSSRMIESKQPGGAADPGYLWKLQATPDGANYTIRSAKEGIDDELINVQGGAGFAERGLYPSSFGSVRWTFEAAPDAFTTPPWNADRNVNTTTPIQDDTNYVRILSHAGANGGSRTLTMTNGKLQFGSANRTDESAQWLLRDFNGRKLLQNRATGGYATIGDAGDGALNAQWTVEERLGYRILRNASQASGSLIAQPLGVSYGTSPNANDSMWTFDPVISDVKYEAEDAFVGAGVRIGNAAEAAGYSGAGYAYSFVNDKGKVSFAVRAQAGGTYETAIRYRNPGEASVLNLIVNGYAAVPLELPSADKWTDAVVKVELRRGMNSLALQVATPGTSDDVAIDYVIVRGSVNKDYRGATLPYTTYEAEQAVTNGEILGPSRAYLDVASEASGRQAVRLNAAGQYVEFKTAEAANSIVLRFSMPDSAAGTGIEDDLALYVNGQLRQQLRLNSKHAWEYGSYPWSNDPNQGSGHRFFDEMHALIGDVPAGATIRLQKNEGGAADYIVIDLADLEQVDGPYARPAGFLSIEDYGAFANDGVDDSKALKDAITKAKAQGKGVWIPAGTFDFGDELIVLDDVTIRGAGMWHTTLKKAKFFGRGDNVQVYDLLVDGDLNVRDDEASTHAFEGAFGLGSVIQSVWVEHSKTGLWLTRPKNGTELTEGLYMMGLRLRNLMADGINFCVGTSDSLLEQTDIRYPGDDGIAMWSAEGMASINNTARFNTVSLPWLADNIVVFGGRDNKIQDNIVKDTIVNGAGIAVSTRFNPVPFSGTTVVERNTLIRTGSYDTGFGLNLGAIWLFADTKDLNGGVIVRDNTAIDSSHGGLFLQGPNALDNVILRNNVLDGVGTNGIEASSDAKGELVLDNLIVRGEQVALTGTLPGGLALTETGEGIAPNGPKYRATLNGGADNVLRLVSGGSGTLRFWKDSTEVTSRSAVSVEPVGIASVQANGSIRGNAVGHALLTLDEGGHKRIYTLEVVPSSGSGSSGGSGRGSTVPVPSGFAANDAKLLEAVKAAVAGGKKTVELDAGADQAGGKLPLTVAALRKIASEHPDFVLLVKNGNASYAFPADLIGRLLNDAGLADDAEAVWTFAIGAPSNEKVDKVKEQAKKQGLTLVGEPVEFSVTVSRDGKTVKEFTHFGGTYVERTIVLDRGLPAGVPAAFYYDEKTGTLVYVPAKFAARDGKTTVTILSPGNSVYAAAVATYPKSFADTKGHWAEEAIAALTAKTILNGVSKAEFAPRKPVTRAEFAAMLVRALGLRDGGAPAAFGDVKPGAWYADPVRIAAQYWIVEGSSDGTFRPGATITREQMAVMVARALALRPSAGPAKDLPALRDKDKLQSWSKEAVDAVLRAGIMEGKSSGLFAPGDSATRAEAAVLLERLLKAMDLI</sequence>
<dbReference type="InterPro" id="IPR011050">
    <property type="entry name" value="Pectin_lyase_fold/virulence"/>
</dbReference>
<dbReference type="PROSITE" id="PS51272">
    <property type="entry name" value="SLH"/>
    <property type="match status" value="3"/>
</dbReference>
<dbReference type="InterPro" id="IPR012334">
    <property type="entry name" value="Pectin_lyas_fold"/>
</dbReference>
<dbReference type="InterPro" id="IPR035992">
    <property type="entry name" value="Ricin_B-like_lectins"/>
</dbReference>
<feature type="signal peptide" evidence="1">
    <location>
        <begin position="1"/>
        <end position="25"/>
    </location>
</feature>
<dbReference type="PANTHER" id="PTHR43308">
    <property type="entry name" value="OUTER MEMBRANE PROTEIN ALPHA-RELATED"/>
    <property type="match status" value="1"/>
</dbReference>
<dbReference type="Pfam" id="PF14200">
    <property type="entry name" value="RicinB_lectin_2"/>
    <property type="match status" value="1"/>
</dbReference>
<keyword evidence="5" id="KW-1185">Reference proteome</keyword>
<dbReference type="GO" id="GO:0030246">
    <property type="term" value="F:carbohydrate binding"/>
    <property type="evidence" value="ECO:0007669"/>
    <property type="project" value="InterPro"/>
</dbReference>
<dbReference type="PROSITE" id="PS51175">
    <property type="entry name" value="CBM6"/>
    <property type="match status" value="1"/>
</dbReference>
<dbReference type="RefSeq" id="WP_144700932.1">
    <property type="nucleotide sequence ID" value="NZ_VNJJ01000005.1"/>
</dbReference>
<dbReference type="InterPro" id="IPR000772">
    <property type="entry name" value="Ricin_B_lectin"/>
</dbReference>
<dbReference type="Pfam" id="PF16990">
    <property type="entry name" value="CBM_35"/>
    <property type="match status" value="1"/>
</dbReference>
<dbReference type="SUPFAM" id="SSF50370">
    <property type="entry name" value="Ricin B-like lectins"/>
    <property type="match status" value="3"/>
</dbReference>
<evidence type="ECO:0000259" key="2">
    <source>
        <dbReference type="PROSITE" id="PS51175"/>
    </source>
</evidence>